<dbReference type="InterPro" id="IPR037516">
    <property type="entry name" value="Tripartite_DENN"/>
</dbReference>
<reference evidence="3 4" key="1">
    <citation type="submission" date="2018-11" db="EMBL/GenBank/DDBJ databases">
        <authorList>
            <consortium name="Pathogen Informatics"/>
        </authorList>
    </citation>
    <scope>NUCLEOTIDE SEQUENCE [LARGE SCALE GENOMIC DNA]</scope>
</reference>
<dbReference type="InterPro" id="IPR043153">
    <property type="entry name" value="DENN_C"/>
</dbReference>
<dbReference type="InterPro" id="IPR001194">
    <property type="entry name" value="cDENN_dom"/>
</dbReference>
<feature type="compositionally biased region" description="Basic and acidic residues" evidence="1">
    <location>
        <begin position="190"/>
        <end position="201"/>
    </location>
</feature>
<dbReference type="Proteomes" id="UP000050761">
    <property type="component" value="Unassembled WGS sequence"/>
</dbReference>
<evidence type="ECO:0000313" key="3">
    <source>
        <dbReference type="EMBL" id="VDO99818.1"/>
    </source>
</evidence>
<organism evidence="4 5">
    <name type="scientific">Heligmosomoides polygyrus</name>
    <name type="common">Parasitic roundworm</name>
    <dbReference type="NCBI Taxonomy" id="6339"/>
    <lineage>
        <taxon>Eukaryota</taxon>
        <taxon>Metazoa</taxon>
        <taxon>Ecdysozoa</taxon>
        <taxon>Nematoda</taxon>
        <taxon>Chromadorea</taxon>
        <taxon>Rhabditida</taxon>
        <taxon>Rhabditina</taxon>
        <taxon>Rhabditomorpha</taxon>
        <taxon>Strongyloidea</taxon>
        <taxon>Heligmosomidae</taxon>
        <taxon>Heligmosomoides</taxon>
    </lineage>
</organism>
<name>A0A183G096_HELPZ</name>
<dbReference type="GO" id="GO:0005085">
    <property type="term" value="F:guanyl-nucleotide exchange factor activity"/>
    <property type="evidence" value="ECO:0007669"/>
    <property type="project" value="InterPro"/>
</dbReference>
<dbReference type="InterPro" id="IPR047278">
    <property type="entry name" value="DEN5A/B"/>
</dbReference>
<evidence type="ECO:0000259" key="2">
    <source>
        <dbReference type="PROSITE" id="PS50211"/>
    </source>
</evidence>
<dbReference type="PANTHER" id="PTHR46070">
    <property type="entry name" value="PINSTRIPE, ISOFORM A"/>
    <property type="match status" value="1"/>
</dbReference>
<reference evidence="5" key="2">
    <citation type="submission" date="2019-09" db="UniProtKB">
        <authorList>
            <consortium name="WormBaseParasite"/>
        </authorList>
    </citation>
    <scope>IDENTIFICATION</scope>
</reference>
<dbReference type="PANTHER" id="PTHR46070:SF1">
    <property type="entry name" value="PINSTRIPE, ISOFORM A"/>
    <property type="match status" value="1"/>
</dbReference>
<dbReference type="Gene3D" id="3.40.50.11500">
    <property type="match status" value="1"/>
</dbReference>
<accession>A0A3P8DGQ3</accession>
<keyword evidence="4" id="KW-1185">Reference proteome</keyword>
<gene>
    <name evidence="3" type="ORF">HPBE_LOCUS14497</name>
</gene>
<evidence type="ECO:0000256" key="1">
    <source>
        <dbReference type="SAM" id="MobiDB-lite"/>
    </source>
</evidence>
<dbReference type="InterPro" id="IPR005112">
    <property type="entry name" value="dDENN_dom"/>
</dbReference>
<dbReference type="OrthoDB" id="6019893at2759"/>
<sequence length="467" mass="52862">MLDSTILVQRPGSRELPIFDDSLAAMFQVVVFQYISVEKFLRLFACFLLEHQILLCSKEYSRLMCVSEALCALAFPFRWQMVYVPILPYSQLKFVEAPVPYVMGWCYEESVPEFLFQSNVCVLDIDTGRTEFPEDLPSFPGAKQLCQEIKAALERYSTFDEMSSSMVSGTTPSVTGSPATGVANRANNARRTEEWSAKRMSRSFDRDDAAMDEAISESLLLSPRPSRADLTPLPLENVLKNNSTMARVAEIARRAGVMIDVQDLEHEITSRDQYANSPVCKQYFKNARVNNAIRECVLNRIVCMLYSYEHFVVGGQGCADREAFDDSRDSLVCFDKASFLSDQPDSHLAFLAAFLETQMFTSLIDAKILSQWEAPDENLVLFDSRIAAMREKLGLSMVRTPTYESTPPFAHTGEILSWGRTKLEFLAFWIRFYSFSLGHSWSFFGQKVSSLRNRSGYCTGNGSSIQY</sequence>
<feature type="compositionally biased region" description="Polar residues" evidence="1">
    <location>
        <begin position="167"/>
        <end position="178"/>
    </location>
</feature>
<feature type="region of interest" description="Disordered" evidence="1">
    <location>
        <begin position="167"/>
        <end position="201"/>
    </location>
</feature>
<dbReference type="PROSITE" id="PS50211">
    <property type="entry name" value="DENN"/>
    <property type="match status" value="1"/>
</dbReference>
<dbReference type="Pfam" id="PF02141">
    <property type="entry name" value="DENN"/>
    <property type="match status" value="1"/>
</dbReference>
<dbReference type="SMART" id="SM00801">
    <property type="entry name" value="dDENN"/>
    <property type="match status" value="1"/>
</dbReference>
<dbReference type="AlphaFoldDB" id="A0A183G096"/>
<protein>
    <submittedName>
        <fullName evidence="5">UDENN domain-containing protein</fullName>
    </submittedName>
</protein>
<accession>A0A183G096</accession>
<feature type="domain" description="UDENN" evidence="2">
    <location>
        <begin position="1"/>
        <end position="374"/>
    </location>
</feature>
<dbReference type="EMBL" id="UZAH01028386">
    <property type="protein sequence ID" value="VDO99818.1"/>
    <property type="molecule type" value="Genomic_DNA"/>
</dbReference>
<proteinExistence type="predicted"/>
<evidence type="ECO:0000313" key="4">
    <source>
        <dbReference type="Proteomes" id="UP000050761"/>
    </source>
</evidence>
<evidence type="ECO:0000313" key="5">
    <source>
        <dbReference type="WBParaSite" id="HPBE_0001449601-mRNA-1"/>
    </source>
</evidence>
<dbReference type="SMART" id="SM00799">
    <property type="entry name" value="DENN"/>
    <property type="match status" value="1"/>
</dbReference>
<dbReference type="Pfam" id="PF03455">
    <property type="entry name" value="dDENN"/>
    <property type="match status" value="1"/>
</dbReference>
<dbReference type="WBParaSite" id="HPBE_0001449601-mRNA-1">
    <property type="protein sequence ID" value="HPBE_0001449601-mRNA-1"/>
    <property type="gene ID" value="HPBE_0001449601"/>
</dbReference>
<dbReference type="GO" id="GO:0031267">
    <property type="term" value="F:small GTPase binding"/>
    <property type="evidence" value="ECO:0007669"/>
    <property type="project" value="InterPro"/>
</dbReference>